<gene>
    <name evidence="2" type="primary">Ccdc179</name>
</gene>
<evidence type="ECO:0008006" key="3">
    <source>
        <dbReference type="Google" id="ProtNLM"/>
    </source>
</evidence>
<dbReference type="AlphaFoldDB" id="A0A8C0W9S7"/>
<reference evidence="2" key="1">
    <citation type="submission" date="2023-09" db="UniProtKB">
        <authorList>
            <consortium name="Ensembl"/>
        </authorList>
    </citation>
    <scope>IDENTIFICATION</scope>
</reference>
<proteinExistence type="predicted"/>
<name>A0A8C0W9S7_CASCN</name>
<evidence type="ECO:0000313" key="2">
    <source>
        <dbReference type="Ensembl" id="ENSCCNP00000007050.1"/>
    </source>
</evidence>
<feature type="region of interest" description="Disordered" evidence="1">
    <location>
        <begin position="13"/>
        <end position="64"/>
    </location>
</feature>
<sequence>MCLRCADDDRTQVYPEASRNHPSEVSAKQSIDRRIRYMRNLRKEKKKLSKQFSRPSPVPEPGLR</sequence>
<dbReference type="Ensembl" id="ENSCCNT00000009358.1">
    <property type="protein sequence ID" value="ENSCCNP00000007050.1"/>
    <property type="gene ID" value="ENSCCNG00000007550.1"/>
</dbReference>
<protein>
    <recommendedName>
        <fullName evidence="3">Coiled-coil domain-containing protein 179</fullName>
    </recommendedName>
</protein>
<organism evidence="2">
    <name type="scientific">Castor canadensis</name>
    <name type="common">American beaver</name>
    <dbReference type="NCBI Taxonomy" id="51338"/>
    <lineage>
        <taxon>Eukaryota</taxon>
        <taxon>Metazoa</taxon>
        <taxon>Chordata</taxon>
        <taxon>Craniata</taxon>
        <taxon>Vertebrata</taxon>
        <taxon>Euteleostomi</taxon>
        <taxon>Mammalia</taxon>
        <taxon>Eutheria</taxon>
        <taxon>Euarchontoglires</taxon>
        <taxon>Glires</taxon>
        <taxon>Rodentia</taxon>
        <taxon>Castorimorpha</taxon>
        <taxon>Castoridae</taxon>
        <taxon>Castor</taxon>
    </lineage>
</organism>
<evidence type="ECO:0000256" key="1">
    <source>
        <dbReference type="SAM" id="MobiDB-lite"/>
    </source>
</evidence>
<feature type="compositionally biased region" description="Basic residues" evidence="1">
    <location>
        <begin position="36"/>
        <end position="49"/>
    </location>
</feature>
<accession>A0A8C0W9S7</accession>